<feature type="region of interest" description="Disordered" evidence="5">
    <location>
        <begin position="135"/>
        <end position="154"/>
    </location>
</feature>
<feature type="compositionally biased region" description="Polar residues" evidence="5">
    <location>
        <begin position="323"/>
        <end position="334"/>
    </location>
</feature>
<dbReference type="Proteomes" id="UP000016088">
    <property type="component" value="Unassembled WGS sequence"/>
</dbReference>
<proteinExistence type="inferred from homology"/>
<reference evidence="7 8" key="1">
    <citation type="journal article" date="2011" name="Science">
        <title>Comparative functional genomics of the fission yeasts.</title>
        <authorList>
            <person name="Rhind N."/>
            <person name="Chen Z."/>
            <person name="Yassour M."/>
            <person name="Thompson D.A."/>
            <person name="Haas B.J."/>
            <person name="Habib N."/>
            <person name="Wapinski I."/>
            <person name="Roy S."/>
            <person name="Lin M.F."/>
            <person name="Heiman D.I."/>
            <person name="Young S.K."/>
            <person name="Furuya K."/>
            <person name="Guo Y."/>
            <person name="Pidoux A."/>
            <person name="Chen H.M."/>
            <person name="Robbertse B."/>
            <person name="Goldberg J.M."/>
            <person name="Aoki K."/>
            <person name="Bayne E.H."/>
            <person name="Berlin A.M."/>
            <person name="Desjardins C.A."/>
            <person name="Dobbs E."/>
            <person name="Dukaj L."/>
            <person name="Fan L."/>
            <person name="FitzGerald M.G."/>
            <person name="French C."/>
            <person name="Gujja S."/>
            <person name="Hansen K."/>
            <person name="Keifenheim D."/>
            <person name="Levin J.Z."/>
            <person name="Mosher R.A."/>
            <person name="Mueller C.A."/>
            <person name="Pfiffner J."/>
            <person name="Priest M."/>
            <person name="Russ C."/>
            <person name="Smialowska A."/>
            <person name="Swoboda P."/>
            <person name="Sykes S.M."/>
            <person name="Vaughn M."/>
            <person name="Vengrova S."/>
            <person name="Yoder R."/>
            <person name="Zeng Q."/>
            <person name="Allshire R."/>
            <person name="Baulcombe D."/>
            <person name="Birren B.W."/>
            <person name="Brown W."/>
            <person name="Ekwall K."/>
            <person name="Kellis M."/>
            <person name="Leatherwood J."/>
            <person name="Levin H."/>
            <person name="Margalit H."/>
            <person name="Martienssen R."/>
            <person name="Nieduszynski C.A."/>
            <person name="Spatafora J.W."/>
            <person name="Friedman N."/>
            <person name="Dalgaard J.Z."/>
            <person name="Baumann P."/>
            <person name="Niki H."/>
            <person name="Regev A."/>
            <person name="Nusbaum C."/>
        </authorList>
    </citation>
    <scope>NUCLEOTIDE SEQUENCE [LARGE SCALE GENOMIC DNA]</scope>
    <source>
        <strain evidence="8">yFS286</strain>
    </source>
</reference>
<dbReference type="AlphaFoldDB" id="S9RAN6"/>
<dbReference type="OrthoDB" id="10251136at2759"/>
<dbReference type="eggNOG" id="KOG0740">
    <property type="taxonomic scope" value="Eukaryota"/>
</dbReference>
<accession>S9RAN6</accession>
<dbReference type="GeneID" id="25033402"/>
<keyword evidence="8" id="KW-1185">Reference proteome</keyword>
<dbReference type="SUPFAM" id="SSF52540">
    <property type="entry name" value="P-loop containing nucleoside triphosphate hydrolases"/>
    <property type="match status" value="1"/>
</dbReference>
<organism evidence="7 8">
    <name type="scientific">Schizosaccharomyces octosporus (strain yFS286)</name>
    <name type="common">Fission yeast</name>
    <name type="synonym">Octosporomyces octosporus</name>
    <dbReference type="NCBI Taxonomy" id="483514"/>
    <lineage>
        <taxon>Eukaryota</taxon>
        <taxon>Fungi</taxon>
        <taxon>Dikarya</taxon>
        <taxon>Ascomycota</taxon>
        <taxon>Taphrinomycotina</taxon>
        <taxon>Schizosaccharomycetes</taxon>
        <taxon>Schizosaccharomycetales</taxon>
        <taxon>Schizosaccharomycetaceae</taxon>
        <taxon>Schizosaccharomyces</taxon>
    </lineage>
</organism>
<dbReference type="InterPro" id="IPR003959">
    <property type="entry name" value="ATPase_AAA_core"/>
</dbReference>
<protein>
    <recommendedName>
        <fullName evidence="6">AAA+ ATPase domain-containing protein</fullName>
    </recommendedName>
</protein>
<keyword evidence="2 4" id="KW-0547">Nucleotide-binding</keyword>
<dbReference type="InterPro" id="IPR041569">
    <property type="entry name" value="AAA_lid_3"/>
</dbReference>
<dbReference type="InterPro" id="IPR015415">
    <property type="entry name" value="Spast_Vps4_C"/>
</dbReference>
<dbReference type="InterPro" id="IPR003593">
    <property type="entry name" value="AAA+_ATPase"/>
</dbReference>
<name>S9RAN6_SCHOY</name>
<evidence type="ECO:0000256" key="4">
    <source>
        <dbReference type="RuleBase" id="RU003651"/>
    </source>
</evidence>
<dbReference type="Pfam" id="PF00004">
    <property type="entry name" value="AAA"/>
    <property type="match status" value="1"/>
</dbReference>
<evidence type="ECO:0000313" key="7">
    <source>
        <dbReference type="EMBL" id="EPX75195.1"/>
    </source>
</evidence>
<evidence type="ECO:0000256" key="5">
    <source>
        <dbReference type="SAM" id="MobiDB-lite"/>
    </source>
</evidence>
<dbReference type="SMART" id="SM00382">
    <property type="entry name" value="AAA"/>
    <property type="match status" value="1"/>
</dbReference>
<dbReference type="InterPro" id="IPR027417">
    <property type="entry name" value="P-loop_NTPase"/>
</dbReference>
<dbReference type="PANTHER" id="PTHR23074">
    <property type="entry name" value="AAA DOMAIN-CONTAINING"/>
    <property type="match status" value="1"/>
</dbReference>
<evidence type="ECO:0000313" key="8">
    <source>
        <dbReference type="Proteomes" id="UP000016088"/>
    </source>
</evidence>
<feature type="compositionally biased region" description="Polar residues" evidence="5">
    <location>
        <begin position="344"/>
        <end position="367"/>
    </location>
</feature>
<dbReference type="InterPro" id="IPR003960">
    <property type="entry name" value="ATPase_AAA_CS"/>
</dbReference>
<feature type="region of interest" description="Disordered" evidence="5">
    <location>
        <begin position="221"/>
        <end position="367"/>
    </location>
</feature>
<dbReference type="Pfam" id="PF17862">
    <property type="entry name" value="AAA_lid_3"/>
    <property type="match status" value="1"/>
</dbReference>
<feature type="domain" description="AAA+ ATPase" evidence="6">
    <location>
        <begin position="422"/>
        <end position="567"/>
    </location>
</feature>
<dbReference type="PROSITE" id="PS00674">
    <property type="entry name" value="AAA"/>
    <property type="match status" value="1"/>
</dbReference>
<comment type="similarity">
    <text evidence="1 4">Belongs to the AAA ATPase family.</text>
</comment>
<dbReference type="PANTHER" id="PTHR23074:SF169">
    <property type="entry name" value="ATPASE-LIKE FIDGETIN"/>
    <property type="match status" value="1"/>
</dbReference>
<sequence>MEASSDLDRILPIASRALLCEGNKDWTLAYVNYCKVIEEMKKSSEMRTRQGFAPLKGAEECSWNGLYDNCVNKAGRLRKLILETEMERQNFQVTPKITQKKSSIDYQIPIPGRSHTPLQNSISGRLIYKQPRGVQSETNLSATPRSYGSAYSPPSASAASAATSSFGDSSFLSKRSPGFGKTEDPFASFNSSATKVSDSARANTTGSPFFLSGSPDSVNQTYPFTSAKSHPLPKPPPIQHTVSSVCIPLSKTNSSTPAQPLTSPPPPPKSTPYSPAAYPVSPFDRQTFMNNSKSYSSDTNPYITKGAPNDVNDFTPTPPSSGDIKSSPTTSPIDSNDLPFIKQTARQTQHPTGSSGPTTQSDNSQNNQLSDFESAIMSEIVANHDPVYWSDIAGLEEAKNSLKEAVIYPFLRPELFRGLREPVQGMLLFGPPGTGKTMLARAVATEAKATFFSISASSLTSKYLGDSEKLVRALFEVAKRQTCSVIFVDEIDSILSARNDAGNEHESSRRLKTEFLIQWSSLSNAAPEKATGNSPRVLVLAATNLPWCIDEAARRRFVKRTYIPLPEPETRHKHLSHLLHNQVHALTNDDLNELVELTEGYSGSDITALAKDAAMGPLRNLGEALLTTSAEQIPPIDLNHFKTSLKTIRPSVSSEGIYRYEEWNNQFGSQR</sequence>
<feature type="compositionally biased region" description="Polar residues" evidence="5">
    <location>
        <begin position="135"/>
        <end position="144"/>
    </location>
</feature>
<evidence type="ECO:0000256" key="2">
    <source>
        <dbReference type="ARBA" id="ARBA00022741"/>
    </source>
</evidence>
<dbReference type="Gene3D" id="1.10.8.60">
    <property type="match status" value="1"/>
</dbReference>
<dbReference type="CDD" id="cd19509">
    <property type="entry name" value="RecA-like_VPS4-like"/>
    <property type="match status" value="1"/>
</dbReference>
<evidence type="ECO:0000256" key="3">
    <source>
        <dbReference type="ARBA" id="ARBA00022840"/>
    </source>
</evidence>
<dbReference type="FunFam" id="3.40.50.300:FF:000093">
    <property type="entry name" value="Fidgetin-like 1"/>
    <property type="match status" value="1"/>
</dbReference>
<keyword evidence="3 4" id="KW-0067">ATP-binding</keyword>
<feature type="compositionally biased region" description="Polar residues" evidence="5">
    <location>
        <begin position="287"/>
        <end position="302"/>
    </location>
</feature>
<dbReference type="RefSeq" id="XP_013017640.1">
    <property type="nucleotide sequence ID" value="XM_013162186.1"/>
</dbReference>
<dbReference type="Gene3D" id="3.40.50.300">
    <property type="entry name" value="P-loop containing nucleotide triphosphate hydrolases"/>
    <property type="match status" value="1"/>
</dbReference>
<dbReference type="VEuPathDB" id="FungiDB:SOCG_04440"/>
<evidence type="ECO:0000256" key="1">
    <source>
        <dbReference type="ARBA" id="ARBA00006914"/>
    </source>
</evidence>
<evidence type="ECO:0000259" key="6">
    <source>
        <dbReference type="SMART" id="SM00382"/>
    </source>
</evidence>
<dbReference type="GO" id="GO:0005524">
    <property type="term" value="F:ATP binding"/>
    <property type="evidence" value="ECO:0007669"/>
    <property type="project" value="UniProtKB-KW"/>
</dbReference>
<dbReference type="OMA" id="NGLYDNC"/>
<dbReference type="HOGENOM" id="CLU_000688_15_1_1"/>
<feature type="region of interest" description="Disordered" evidence="5">
    <location>
        <begin position="108"/>
        <end position="127"/>
    </location>
</feature>
<gene>
    <name evidence="7" type="ORF">SOCG_04440</name>
</gene>
<dbReference type="Pfam" id="PF09336">
    <property type="entry name" value="Vps4_C"/>
    <property type="match status" value="1"/>
</dbReference>
<dbReference type="EMBL" id="KE503206">
    <property type="protein sequence ID" value="EPX75195.1"/>
    <property type="molecule type" value="Genomic_DNA"/>
</dbReference>
<dbReference type="FunFam" id="1.10.8.60:FF:000022">
    <property type="entry name" value="Fidgetin like 1"/>
    <property type="match status" value="1"/>
</dbReference>
<dbReference type="InterPro" id="IPR050304">
    <property type="entry name" value="MT-severing_AAA_ATPase"/>
</dbReference>
<dbReference type="GO" id="GO:0016887">
    <property type="term" value="F:ATP hydrolysis activity"/>
    <property type="evidence" value="ECO:0007669"/>
    <property type="project" value="InterPro"/>
</dbReference>